<dbReference type="RefSeq" id="WP_011128374.1">
    <property type="nucleotide sequence ID" value="NC_005070.1"/>
</dbReference>
<keyword evidence="2" id="KW-0812">Transmembrane</keyword>
<keyword evidence="7" id="KW-1185">Reference proteome</keyword>
<dbReference type="STRING" id="84588.SYNW1510"/>
<reference evidence="6 7" key="1">
    <citation type="journal article" date="2003" name="Nature">
        <title>The genome of a motile marine Synechococcus.</title>
        <authorList>
            <person name="Palenik B."/>
            <person name="Brahamsha B."/>
            <person name="Larimer F."/>
            <person name="Land M."/>
            <person name="Hauser L."/>
            <person name="Chain P."/>
            <person name="Lamerdin J."/>
            <person name="Regala W."/>
            <person name="Allen E.A."/>
            <person name="McCarren J."/>
            <person name="Paulsen I."/>
            <person name="Dufresne A."/>
            <person name="Partensky F."/>
            <person name="Webb E."/>
            <person name="Waterbury J."/>
        </authorList>
    </citation>
    <scope>NUCLEOTIDE SEQUENCE [LARGE SCALE GENOMIC DNA]</scope>
    <source>
        <strain evidence="6 7">WH8102</strain>
    </source>
</reference>
<dbReference type="eggNOG" id="COG3339">
    <property type="taxonomic scope" value="Bacteria"/>
</dbReference>
<dbReference type="EMBL" id="BX569693">
    <property type="protein sequence ID" value="CAE08025.1"/>
    <property type="molecule type" value="Genomic_DNA"/>
</dbReference>
<evidence type="ECO:0000256" key="3">
    <source>
        <dbReference type="ARBA" id="ARBA00022989"/>
    </source>
</evidence>
<keyword evidence="3" id="KW-1133">Transmembrane helix</keyword>
<evidence type="ECO:0000256" key="2">
    <source>
        <dbReference type="ARBA" id="ARBA00022692"/>
    </source>
</evidence>
<dbReference type="InterPro" id="IPR010652">
    <property type="entry name" value="DUF1232"/>
</dbReference>
<evidence type="ECO:0000259" key="5">
    <source>
        <dbReference type="Pfam" id="PF06803"/>
    </source>
</evidence>
<protein>
    <recommendedName>
        <fullName evidence="5">DUF1232 domain-containing protein</fullName>
    </recommendedName>
</protein>
<feature type="domain" description="DUF1232" evidence="5">
    <location>
        <begin position="60"/>
        <end position="94"/>
    </location>
</feature>
<name>Q7U630_PARMW</name>
<dbReference type="Pfam" id="PF06803">
    <property type="entry name" value="DUF1232"/>
    <property type="match status" value="1"/>
</dbReference>
<gene>
    <name evidence="6" type="ordered locus">SYNW1510</name>
</gene>
<evidence type="ECO:0000256" key="4">
    <source>
        <dbReference type="ARBA" id="ARBA00023136"/>
    </source>
</evidence>
<dbReference type="Proteomes" id="UP000001422">
    <property type="component" value="Chromosome"/>
</dbReference>
<dbReference type="HOGENOM" id="CLU_133088_1_0_3"/>
<evidence type="ECO:0000313" key="7">
    <source>
        <dbReference type="Proteomes" id="UP000001422"/>
    </source>
</evidence>
<dbReference type="PIRSF" id="PIRSF031804">
    <property type="entry name" value="UCP031804"/>
    <property type="match status" value="1"/>
</dbReference>
<accession>Q7U630</accession>
<sequence length="124" mass="13443">MGQSSTNASQATVEATVIDSELLDESLLRRLLVRAGRSLASPALEALELLLDPGTPSPVRLTMLAGLSYLLMPADLIPDILPVAGFSDDLVALTAVIGVWRNHLTPTIQARAQRRLDQWFPLTR</sequence>
<dbReference type="KEGG" id="syw:SYNW1510"/>
<dbReference type="InterPro" id="IPR016983">
    <property type="entry name" value="UCP031804"/>
</dbReference>
<evidence type="ECO:0000313" key="6">
    <source>
        <dbReference type="EMBL" id="CAE08025.1"/>
    </source>
</evidence>
<evidence type="ECO:0000256" key="1">
    <source>
        <dbReference type="ARBA" id="ARBA00004127"/>
    </source>
</evidence>
<proteinExistence type="predicted"/>
<keyword evidence="4" id="KW-0472">Membrane</keyword>
<organism evidence="6 7">
    <name type="scientific">Parasynechococcus marenigrum (strain WH8102)</name>
    <dbReference type="NCBI Taxonomy" id="84588"/>
    <lineage>
        <taxon>Bacteria</taxon>
        <taxon>Bacillati</taxon>
        <taxon>Cyanobacteriota</taxon>
        <taxon>Cyanophyceae</taxon>
        <taxon>Synechococcales</taxon>
        <taxon>Prochlorococcaceae</taxon>
        <taxon>Parasynechococcus</taxon>
        <taxon>Parasynechococcus marenigrum</taxon>
    </lineage>
</organism>
<dbReference type="AlphaFoldDB" id="Q7U630"/>
<dbReference type="GO" id="GO:0012505">
    <property type="term" value="C:endomembrane system"/>
    <property type="evidence" value="ECO:0007669"/>
    <property type="project" value="UniProtKB-SubCell"/>
</dbReference>
<comment type="subcellular location">
    <subcellularLocation>
        <location evidence="1">Endomembrane system</location>
        <topology evidence="1">Multi-pass membrane protein</topology>
    </subcellularLocation>
</comment>